<evidence type="ECO:0000256" key="12">
    <source>
        <dbReference type="RuleBase" id="RU003784"/>
    </source>
</evidence>
<keyword evidence="4 10" id="KW-0808">Transferase</keyword>
<dbReference type="EC" id="2.5.1.75" evidence="10"/>
<feature type="binding site" evidence="10">
    <location>
        <begin position="33"/>
        <end position="38"/>
    </location>
    <ligand>
        <name>substrate</name>
    </ligand>
</feature>
<feature type="region of interest" description="Interaction with substrate tRNA" evidence="10">
    <location>
        <begin position="56"/>
        <end position="59"/>
    </location>
</feature>
<evidence type="ECO:0000256" key="11">
    <source>
        <dbReference type="RuleBase" id="RU003783"/>
    </source>
</evidence>
<dbReference type="PANTHER" id="PTHR11088:SF60">
    <property type="entry name" value="TRNA DIMETHYLALLYLTRANSFERASE"/>
    <property type="match status" value="1"/>
</dbReference>
<evidence type="ECO:0000256" key="3">
    <source>
        <dbReference type="ARBA" id="ARBA00005842"/>
    </source>
</evidence>
<feature type="binding site" evidence="10">
    <location>
        <begin position="31"/>
        <end position="38"/>
    </location>
    <ligand>
        <name>ATP</name>
        <dbReference type="ChEBI" id="CHEBI:30616"/>
    </ligand>
</feature>
<keyword evidence="5 10" id="KW-0819">tRNA processing</keyword>
<dbReference type="NCBIfam" id="TIGR00174">
    <property type="entry name" value="miaA"/>
    <property type="match status" value="1"/>
</dbReference>
<dbReference type="PANTHER" id="PTHR11088">
    <property type="entry name" value="TRNA DIMETHYLALLYLTRANSFERASE"/>
    <property type="match status" value="1"/>
</dbReference>
<reference evidence="14 15" key="1">
    <citation type="submission" date="2022-04" db="EMBL/GenBank/DDBJ databases">
        <title>Positive selection, recombination, and allopatry shape intraspecific diversity of widespread and dominant cyanobacteria.</title>
        <authorList>
            <person name="Wei J."/>
            <person name="Shu W."/>
            <person name="Hu C."/>
        </authorList>
    </citation>
    <scope>NUCLEOTIDE SEQUENCE [LARGE SCALE GENOMIC DNA]</scope>
    <source>
        <strain evidence="14 15">DQ-A4</strain>
    </source>
</reference>
<keyword evidence="6 10" id="KW-0547">Nucleotide-binding</keyword>
<evidence type="ECO:0000313" key="15">
    <source>
        <dbReference type="Proteomes" id="UP001482513"/>
    </source>
</evidence>
<dbReference type="EMBL" id="JAMPKX010000001">
    <property type="protein sequence ID" value="MEP0945589.1"/>
    <property type="molecule type" value="Genomic_DNA"/>
</dbReference>
<evidence type="ECO:0000256" key="7">
    <source>
        <dbReference type="ARBA" id="ARBA00022840"/>
    </source>
</evidence>
<dbReference type="InterPro" id="IPR039657">
    <property type="entry name" value="Dimethylallyltransferase"/>
</dbReference>
<evidence type="ECO:0000256" key="2">
    <source>
        <dbReference type="ARBA" id="ARBA00003213"/>
    </source>
</evidence>
<comment type="caution">
    <text evidence="14">The sequence shown here is derived from an EMBL/GenBank/DDBJ whole genome shotgun (WGS) entry which is preliminary data.</text>
</comment>
<keyword evidence="15" id="KW-1185">Reference proteome</keyword>
<evidence type="ECO:0000256" key="5">
    <source>
        <dbReference type="ARBA" id="ARBA00022694"/>
    </source>
</evidence>
<comment type="function">
    <text evidence="2 10 12">Catalyzes the transfer of a dimethylallyl group onto the adenine at position 37 in tRNAs that read codons beginning with uridine, leading to the formation of N6-(dimethylallyl)adenosine (i(6)A).</text>
</comment>
<dbReference type="GO" id="GO:0052381">
    <property type="term" value="F:tRNA dimethylallyltransferase activity"/>
    <property type="evidence" value="ECO:0007669"/>
    <property type="project" value="UniProtKB-EC"/>
</dbReference>
<dbReference type="SUPFAM" id="SSF52540">
    <property type="entry name" value="P-loop containing nucleoside triphosphate hydrolases"/>
    <property type="match status" value="1"/>
</dbReference>
<evidence type="ECO:0000256" key="13">
    <source>
        <dbReference type="RuleBase" id="RU003785"/>
    </source>
</evidence>
<sequence>MQSPKFPQLESSFQETENNSSIVPFLWVIGGATATGKSSLAIALAQRLQGCILSADSRQVYREFDIGTAKPSAFDRRQIPHYLMDICDPTETLTLAQYQRQAQDLIHTFHQTGAVPMLVGGTGLYIDAVVKGLHIPPVAPQPALRQQLEALGQPHCYALLKSLDAAAAQRIHPNDPVRTVRALEVFYVTGQPMSTLQGEAPPAYPVLYLALDCDSLSLERRIAQRTQAMIEAGFVDEVTHLLEKYGPELPLLQTLGYGEMLRYVQGDVSLAIAQADIVQHTRQFAKRQRTWFRNRATVQWFDADAKDLVEQVWDWFKERRDSYPLPLN</sequence>
<dbReference type="Pfam" id="PF01715">
    <property type="entry name" value="IPPT"/>
    <property type="match status" value="1"/>
</dbReference>
<dbReference type="HAMAP" id="MF_00185">
    <property type="entry name" value="IPP_trans"/>
    <property type="match status" value="1"/>
</dbReference>
<proteinExistence type="inferred from homology"/>
<organism evidence="14 15">
    <name type="scientific">Leptolyngbya subtilissima DQ-A4</name>
    <dbReference type="NCBI Taxonomy" id="2933933"/>
    <lineage>
        <taxon>Bacteria</taxon>
        <taxon>Bacillati</taxon>
        <taxon>Cyanobacteriota</taxon>
        <taxon>Cyanophyceae</taxon>
        <taxon>Leptolyngbyales</taxon>
        <taxon>Leptolyngbyaceae</taxon>
        <taxon>Leptolyngbya group</taxon>
        <taxon>Leptolyngbya</taxon>
    </lineage>
</organism>
<evidence type="ECO:0000256" key="9">
    <source>
        <dbReference type="ARBA" id="ARBA00049563"/>
    </source>
</evidence>
<evidence type="ECO:0000256" key="10">
    <source>
        <dbReference type="HAMAP-Rule" id="MF_00185"/>
    </source>
</evidence>
<evidence type="ECO:0000256" key="4">
    <source>
        <dbReference type="ARBA" id="ARBA00022679"/>
    </source>
</evidence>
<comment type="cofactor">
    <cofactor evidence="1 10">
        <name>Mg(2+)</name>
        <dbReference type="ChEBI" id="CHEBI:18420"/>
    </cofactor>
</comment>
<dbReference type="Gene3D" id="3.40.50.300">
    <property type="entry name" value="P-loop containing nucleotide triphosphate hydrolases"/>
    <property type="match status" value="1"/>
</dbReference>
<comment type="catalytic activity">
    <reaction evidence="9 10 11">
        <text>adenosine(37) in tRNA + dimethylallyl diphosphate = N(6)-dimethylallyladenosine(37) in tRNA + diphosphate</text>
        <dbReference type="Rhea" id="RHEA:26482"/>
        <dbReference type="Rhea" id="RHEA-COMP:10162"/>
        <dbReference type="Rhea" id="RHEA-COMP:10375"/>
        <dbReference type="ChEBI" id="CHEBI:33019"/>
        <dbReference type="ChEBI" id="CHEBI:57623"/>
        <dbReference type="ChEBI" id="CHEBI:74411"/>
        <dbReference type="ChEBI" id="CHEBI:74415"/>
        <dbReference type="EC" id="2.5.1.75"/>
    </reaction>
</comment>
<dbReference type="InterPro" id="IPR027417">
    <property type="entry name" value="P-loop_NTPase"/>
</dbReference>
<dbReference type="InterPro" id="IPR018022">
    <property type="entry name" value="IPT"/>
</dbReference>
<feature type="site" description="Interaction with substrate tRNA" evidence="10">
    <location>
        <position position="122"/>
    </location>
</feature>
<comment type="subunit">
    <text evidence="10">Monomer.</text>
</comment>
<evidence type="ECO:0000256" key="1">
    <source>
        <dbReference type="ARBA" id="ARBA00001946"/>
    </source>
</evidence>
<dbReference type="RefSeq" id="WP_190698568.1">
    <property type="nucleotide sequence ID" value="NZ_JAMPKX010000001.1"/>
</dbReference>
<feature type="site" description="Interaction with substrate tRNA" evidence="10">
    <location>
        <position position="145"/>
    </location>
</feature>
<evidence type="ECO:0000256" key="6">
    <source>
        <dbReference type="ARBA" id="ARBA00022741"/>
    </source>
</evidence>
<comment type="caution">
    <text evidence="10">Lacks conserved residue(s) required for the propagation of feature annotation.</text>
</comment>
<dbReference type="Gene3D" id="1.10.20.140">
    <property type="match status" value="1"/>
</dbReference>
<accession>A0ABV0JYR8</accession>
<keyword evidence="8 10" id="KW-0460">Magnesium</keyword>
<dbReference type="Proteomes" id="UP001482513">
    <property type="component" value="Unassembled WGS sequence"/>
</dbReference>
<evidence type="ECO:0000256" key="8">
    <source>
        <dbReference type="ARBA" id="ARBA00022842"/>
    </source>
</evidence>
<name>A0ABV0JYR8_9CYAN</name>
<keyword evidence="7 10" id="KW-0067">ATP-binding</keyword>
<gene>
    <name evidence="10 14" type="primary">miaA</name>
    <name evidence="14" type="ORF">NC992_01765</name>
</gene>
<evidence type="ECO:0000313" key="14">
    <source>
        <dbReference type="EMBL" id="MEP0945589.1"/>
    </source>
</evidence>
<comment type="similarity">
    <text evidence="3 10 13">Belongs to the IPP transferase family.</text>
</comment>
<protein>
    <recommendedName>
        <fullName evidence="10">tRNA dimethylallyltransferase</fullName>
        <ecNumber evidence="10">2.5.1.75</ecNumber>
    </recommendedName>
    <alternativeName>
        <fullName evidence="10">Dimethylallyl diphosphate:tRNA dimethylallyltransferase</fullName>
        <shortName evidence="10">DMAPP:tRNA dimethylallyltransferase</shortName>
        <shortName evidence="10">DMATase</shortName>
    </alternativeName>
    <alternativeName>
        <fullName evidence="10">Isopentenyl-diphosphate:tRNA isopentenyltransferase</fullName>
        <shortName evidence="10">IPP transferase</shortName>
        <shortName evidence="10">IPPT</shortName>
        <shortName evidence="10">IPTase</shortName>
    </alternativeName>
</protein>